<accession>A0A0F9NIQ2</accession>
<sequence>MFSNNSISIRLFNGYFIIIIFLGIIAIVSLVKLGSINYLKKGFAENYIRIESINNLEIYKEKLI</sequence>
<evidence type="ECO:0000313" key="2">
    <source>
        <dbReference type="EMBL" id="KKM88715.1"/>
    </source>
</evidence>
<keyword evidence="1" id="KW-1133">Transmembrane helix</keyword>
<organism evidence="2">
    <name type="scientific">marine sediment metagenome</name>
    <dbReference type="NCBI Taxonomy" id="412755"/>
    <lineage>
        <taxon>unclassified sequences</taxon>
        <taxon>metagenomes</taxon>
        <taxon>ecological metagenomes</taxon>
    </lineage>
</organism>
<keyword evidence="1" id="KW-0812">Transmembrane</keyword>
<comment type="caution">
    <text evidence="2">The sequence shown here is derived from an EMBL/GenBank/DDBJ whole genome shotgun (WGS) entry which is preliminary data.</text>
</comment>
<protein>
    <submittedName>
        <fullName evidence="2">Uncharacterized protein</fullName>
    </submittedName>
</protein>
<name>A0A0F9NIQ2_9ZZZZ</name>
<dbReference type="EMBL" id="LAZR01006922">
    <property type="protein sequence ID" value="KKM88715.1"/>
    <property type="molecule type" value="Genomic_DNA"/>
</dbReference>
<reference evidence="2" key="1">
    <citation type="journal article" date="2015" name="Nature">
        <title>Complex archaea that bridge the gap between prokaryotes and eukaryotes.</title>
        <authorList>
            <person name="Spang A."/>
            <person name="Saw J.H."/>
            <person name="Jorgensen S.L."/>
            <person name="Zaremba-Niedzwiedzka K."/>
            <person name="Martijn J."/>
            <person name="Lind A.E."/>
            <person name="van Eijk R."/>
            <person name="Schleper C."/>
            <person name="Guy L."/>
            <person name="Ettema T.J."/>
        </authorList>
    </citation>
    <scope>NUCLEOTIDE SEQUENCE</scope>
</reference>
<dbReference type="AlphaFoldDB" id="A0A0F9NIQ2"/>
<evidence type="ECO:0000256" key="1">
    <source>
        <dbReference type="SAM" id="Phobius"/>
    </source>
</evidence>
<gene>
    <name evidence="2" type="ORF">LCGC14_1255920</name>
</gene>
<proteinExistence type="predicted"/>
<feature type="transmembrane region" description="Helical" evidence="1">
    <location>
        <begin position="12"/>
        <end position="31"/>
    </location>
</feature>
<keyword evidence="1" id="KW-0472">Membrane</keyword>
<feature type="non-terminal residue" evidence="2">
    <location>
        <position position="64"/>
    </location>
</feature>